<dbReference type="EMBL" id="MTHB01000191">
    <property type="protein sequence ID" value="OXC75035.1"/>
    <property type="molecule type" value="Genomic_DNA"/>
</dbReference>
<accession>A0A226WV38</accession>
<evidence type="ECO:0000313" key="2">
    <source>
        <dbReference type="Proteomes" id="UP000214720"/>
    </source>
</evidence>
<comment type="caution">
    <text evidence="1">The sequence shown here is derived from an EMBL/GenBank/DDBJ whole genome shotgun (WGS) entry which is preliminary data.</text>
</comment>
<protein>
    <submittedName>
        <fullName evidence="1">Uncharacterized protein</fullName>
    </submittedName>
</protein>
<name>A0A226WV38_CABSO</name>
<dbReference type="Proteomes" id="UP000214720">
    <property type="component" value="Unassembled WGS sequence"/>
</dbReference>
<organism evidence="1 2">
    <name type="scientific">Caballeronia sordidicola</name>
    <name type="common">Burkholderia sordidicola</name>
    <dbReference type="NCBI Taxonomy" id="196367"/>
    <lineage>
        <taxon>Bacteria</taxon>
        <taxon>Pseudomonadati</taxon>
        <taxon>Pseudomonadota</taxon>
        <taxon>Betaproteobacteria</taxon>
        <taxon>Burkholderiales</taxon>
        <taxon>Burkholderiaceae</taxon>
        <taxon>Caballeronia</taxon>
    </lineage>
</organism>
<reference evidence="2" key="1">
    <citation type="submission" date="2017-01" db="EMBL/GenBank/DDBJ databases">
        <title>Genome Analysis of Deinococcus marmoris KOPRI26562.</title>
        <authorList>
            <person name="Kim J.H."/>
            <person name="Oh H.-M."/>
        </authorList>
    </citation>
    <scope>NUCLEOTIDE SEQUENCE [LARGE SCALE GENOMIC DNA]</scope>
    <source>
        <strain evidence="2">PAMC 26633</strain>
    </source>
</reference>
<evidence type="ECO:0000313" key="1">
    <source>
        <dbReference type="EMBL" id="OXC75035.1"/>
    </source>
</evidence>
<proteinExistence type="predicted"/>
<dbReference type="AlphaFoldDB" id="A0A226WV38"/>
<sequence>MIGAKKRIDTHAELQYLVQFLSAFRINLKTFTFARPLQ</sequence>
<gene>
    <name evidence="1" type="ORF">BSU04_28290</name>
</gene>